<evidence type="ECO:0000256" key="2">
    <source>
        <dbReference type="SAM" id="SignalP"/>
    </source>
</evidence>
<keyword evidence="2" id="KW-0732">Signal</keyword>
<feature type="signal peptide" evidence="2">
    <location>
        <begin position="1"/>
        <end position="17"/>
    </location>
</feature>
<protein>
    <recommendedName>
        <fullName evidence="5">Tetratricopeptide repeat protein</fullName>
    </recommendedName>
</protein>
<dbReference type="AlphaFoldDB" id="A0A934R8Y3"/>
<keyword evidence="1" id="KW-0802">TPR repeat</keyword>
<accession>A0A934R8Y3</accession>
<feature type="chain" id="PRO_5036975571" description="Tetratricopeptide repeat protein" evidence="2">
    <location>
        <begin position="18"/>
        <end position="291"/>
    </location>
</feature>
<comment type="caution">
    <text evidence="3">The sequence shown here is derived from an EMBL/GenBank/DDBJ whole genome shotgun (WGS) entry which is preliminary data.</text>
</comment>
<dbReference type="SMART" id="SM00028">
    <property type="entry name" value="TPR"/>
    <property type="match status" value="3"/>
</dbReference>
<keyword evidence="4" id="KW-1185">Reference proteome</keyword>
<feature type="repeat" description="TPR" evidence="1">
    <location>
        <begin position="202"/>
        <end position="235"/>
    </location>
</feature>
<name>A0A934R8Y3_9BACT</name>
<proteinExistence type="predicted"/>
<dbReference type="SUPFAM" id="SSF48452">
    <property type="entry name" value="TPR-like"/>
    <property type="match status" value="2"/>
</dbReference>
<dbReference type="EMBL" id="JAENII010000003">
    <property type="protein sequence ID" value="MBK1826492.1"/>
    <property type="molecule type" value="Genomic_DNA"/>
</dbReference>
<dbReference type="InterPro" id="IPR019734">
    <property type="entry name" value="TPR_rpt"/>
</dbReference>
<evidence type="ECO:0000313" key="4">
    <source>
        <dbReference type="Proteomes" id="UP000658278"/>
    </source>
</evidence>
<sequence length="291" mass="31386">MKTFSLPALVSAAFLFAGCATTEQEPTVLAEARSHSRDGNEAYREGRLDDSRKAYGRALEIHRSVDHPEGIIRDLINLAVVSEAHGSPADAADCLDAIDRYMLTLRSSGENSPSSRDLNELLLEAGWMRAYLHADAGNTAAARRALTSTLQNYGPAGRKQRGRFLNLEARLDLEDGNAASALTKARQGLKANQRSDHRREVADSHRIIGRALIPMGDPSAAHQAFTSALELDRKQGRPDKVVDDLLGMARASQAAGNPAEARAAADRAIIAARSSGNPAAQAEATRFRQRL</sequence>
<dbReference type="PROSITE" id="PS50005">
    <property type="entry name" value="TPR"/>
    <property type="match status" value="1"/>
</dbReference>
<organism evidence="3 4">
    <name type="scientific">Haloferula rosea</name>
    <dbReference type="NCBI Taxonomy" id="490093"/>
    <lineage>
        <taxon>Bacteria</taxon>
        <taxon>Pseudomonadati</taxon>
        <taxon>Verrucomicrobiota</taxon>
        <taxon>Verrucomicrobiia</taxon>
        <taxon>Verrucomicrobiales</taxon>
        <taxon>Verrucomicrobiaceae</taxon>
        <taxon>Haloferula</taxon>
    </lineage>
</organism>
<reference evidence="3" key="1">
    <citation type="submission" date="2021-01" db="EMBL/GenBank/DDBJ databases">
        <title>Modified the classification status of verrucomicrobia.</title>
        <authorList>
            <person name="Feng X."/>
        </authorList>
    </citation>
    <scope>NUCLEOTIDE SEQUENCE</scope>
    <source>
        <strain evidence="3">KCTC 22201</strain>
    </source>
</reference>
<dbReference type="Proteomes" id="UP000658278">
    <property type="component" value="Unassembled WGS sequence"/>
</dbReference>
<dbReference type="PROSITE" id="PS51257">
    <property type="entry name" value="PROKAR_LIPOPROTEIN"/>
    <property type="match status" value="1"/>
</dbReference>
<dbReference type="Gene3D" id="1.25.40.10">
    <property type="entry name" value="Tetratricopeptide repeat domain"/>
    <property type="match status" value="2"/>
</dbReference>
<dbReference type="RefSeq" id="WP_200277505.1">
    <property type="nucleotide sequence ID" value="NZ_JAENII010000003.1"/>
</dbReference>
<dbReference type="InterPro" id="IPR011990">
    <property type="entry name" value="TPR-like_helical_dom_sf"/>
</dbReference>
<evidence type="ECO:0000313" key="3">
    <source>
        <dbReference type="EMBL" id="MBK1826492.1"/>
    </source>
</evidence>
<gene>
    <name evidence="3" type="ORF">JIN81_05645</name>
</gene>
<evidence type="ECO:0008006" key="5">
    <source>
        <dbReference type="Google" id="ProtNLM"/>
    </source>
</evidence>
<evidence type="ECO:0000256" key="1">
    <source>
        <dbReference type="PROSITE-ProRule" id="PRU00339"/>
    </source>
</evidence>